<evidence type="ECO:0000256" key="1">
    <source>
        <dbReference type="SAM" id="MobiDB-lite"/>
    </source>
</evidence>
<accession>A0AAN9D0N5</accession>
<dbReference type="Pfam" id="PF00615">
    <property type="entry name" value="RGS"/>
    <property type="match status" value="1"/>
</dbReference>
<dbReference type="AlphaFoldDB" id="A0AAN9D0N5"/>
<reference evidence="3 4" key="1">
    <citation type="submission" date="2024-02" db="EMBL/GenBank/DDBJ databases">
        <title>Chromosome-level genome assembly of the Eurasian Minnow (Phoxinus phoxinus).</title>
        <authorList>
            <person name="Oriowo T.O."/>
            <person name="Martin S."/>
            <person name="Stange M."/>
            <person name="Chrysostomakis Y."/>
            <person name="Brown T."/>
            <person name="Winkler S."/>
            <person name="Kukowka S."/>
            <person name="Myers E.W."/>
            <person name="Bohne A."/>
        </authorList>
    </citation>
    <scope>NUCLEOTIDE SEQUENCE [LARGE SCALE GENOMIC DNA]</scope>
    <source>
        <strain evidence="3">ZFMK-TIS-60720</strain>
        <tissue evidence="3">Whole Organism</tissue>
    </source>
</reference>
<dbReference type="PANTHER" id="PTHR47079:SF1">
    <property type="entry name" value="REGULATOR OF G-PROTEIN SIGNALING PROTEIN-LIKE"/>
    <property type="match status" value="1"/>
</dbReference>
<dbReference type="EMBL" id="JAYKXH010000010">
    <property type="protein sequence ID" value="KAK7154761.1"/>
    <property type="molecule type" value="Genomic_DNA"/>
</dbReference>
<organism evidence="3 4">
    <name type="scientific">Phoxinus phoxinus</name>
    <name type="common">Eurasian minnow</name>
    <dbReference type="NCBI Taxonomy" id="58324"/>
    <lineage>
        <taxon>Eukaryota</taxon>
        <taxon>Metazoa</taxon>
        <taxon>Chordata</taxon>
        <taxon>Craniata</taxon>
        <taxon>Vertebrata</taxon>
        <taxon>Euteleostomi</taxon>
        <taxon>Actinopterygii</taxon>
        <taxon>Neopterygii</taxon>
        <taxon>Teleostei</taxon>
        <taxon>Ostariophysi</taxon>
        <taxon>Cypriniformes</taxon>
        <taxon>Leuciscidae</taxon>
        <taxon>Phoxininae</taxon>
        <taxon>Phoxinus</taxon>
    </lineage>
</organism>
<feature type="compositionally biased region" description="Polar residues" evidence="1">
    <location>
        <begin position="296"/>
        <end position="306"/>
    </location>
</feature>
<feature type="compositionally biased region" description="Polar residues" evidence="1">
    <location>
        <begin position="276"/>
        <end position="288"/>
    </location>
</feature>
<dbReference type="PANTHER" id="PTHR47079">
    <property type="entry name" value="REGULATOR OF G-PROTEIN SIGNALING PROTEIN-LIKE"/>
    <property type="match status" value="1"/>
</dbReference>
<feature type="domain" description="RGS" evidence="2">
    <location>
        <begin position="629"/>
        <end position="737"/>
    </location>
</feature>
<dbReference type="Proteomes" id="UP001364617">
    <property type="component" value="Unassembled WGS sequence"/>
</dbReference>
<protein>
    <recommendedName>
        <fullName evidence="2">RGS domain-containing protein</fullName>
    </recommendedName>
</protein>
<feature type="compositionally biased region" description="Low complexity" evidence="1">
    <location>
        <begin position="258"/>
        <end position="269"/>
    </location>
</feature>
<evidence type="ECO:0000313" key="3">
    <source>
        <dbReference type="EMBL" id="KAK7154761.1"/>
    </source>
</evidence>
<evidence type="ECO:0000313" key="4">
    <source>
        <dbReference type="Proteomes" id="UP001364617"/>
    </source>
</evidence>
<dbReference type="InterPro" id="IPR036305">
    <property type="entry name" value="RGS_sf"/>
</dbReference>
<feature type="region of interest" description="Disordered" evidence="1">
    <location>
        <begin position="258"/>
        <end position="306"/>
    </location>
</feature>
<dbReference type="InterPro" id="IPR053282">
    <property type="entry name" value="RGS_domain-containing"/>
</dbReference>
<sequence length="1015" mass="115674">MKQPKKSRKHDNQQEKSTNMDLESLLKDEVFVDFFNTFLSLPVFGQTPLYMLKDNKWLMWPNVSFAQVNAGAFLKWLETHRMVFFTQTELYHNFLLCTEILDFASSKSTEDLKWTPADQWLLRKCLGSVRGIQRFRSFLKGTAEEELVLFCVRVSLLLSMKEEANEDEFQSQQALQTSIRLSHLSEGSAILSVCHTDDMPELLSKECPLGSQGRVLAEMRRKALSRLQSYWLPQFLHCCKSWLSRVPECRPIVEKYTSFSSPPVQSPSSSREHGQSKTNPTLSPAKSYSSKRSKRQLWSSHKPNTGRLQSNSICLWLQPASQEDPKGSQCSNIAHRSQKLQVSENPTAIVHHTCVQTPACQIPCCVDIHAPPSDVHCYLQPALSAEALTGGAFRCYLRAQGLVDKQQTLDLLEDLDFFLLLVLKAQGEDPVCAQRQSVAQRITETYLRESMPCCVRLDPNTSQKLRSLLPSSAAVPWVYSAKYEICKELQDTYDSFLDAEDKALVSHLSCRSEDSVQLLFSGLETETEALLSQTEAMVLCEGCCSRRDPDALSQDTWAFVALQDLQKGGSLLHKYNTISASEEPQLTTESEVITPLAQDVPVSKATSLQIKTLKKDNVIFERPSTKPRSFQEAITATQYMNHFRQFLQERSADGALLFVQEAEALRSVEPKRQKAKIRTIIDKFFRREDPMDYLQCSADIITSVTLMDSVPPDIIYTIQHLVAKSLEATWFKQYQESFSTCALDASDLSLRGPLMMDLKANAWEALGRFIRSVSKFLAAVEKREIRAEFEEYLIQDYKRFSEPCVVRVKAQQTSDVNTDGEKFRPKIRSIFNKTVIVDFLVNDLSFYMECERFRHLADAGDEMASEGLYSETDYAMLHRKAELIINIFLHSDLSPKLLINTSEAQKDAILQRFASGKVDRTLFYLAMMDVFPILVFCWKRFCCLKVMKHFYPNKAVKNPAVRSRPAEQRSLNIRQIKTVRSHEVKDATLRFSTQHGLTLMLPQTPHNQNTSPSAR</sequence>
<evidence type="ECO:0000259" key="2">
    <source>
        <dbReference type="PROSITE" id="PS50132"/>
    </source>
</evidence>
<dbReference type="PROSITE" id="PS50132">
    <property type="entry name" value="RGS"/>
    <property type="match status" value="1"/>
</dbReference>
<name>A0AAN9D0N5_9TELE</name>
<dbReference type="SUPFAM" id="SSF48097">
    <property type="entry name" value="Regulator of G-protein signaling, RGS"/>
    <property type="match status" value="3"/>
</dbReference>
<gene>
    <name evidence="3" type="ORF">R3I93_009651</name>
</gene>
<keyword evidence="4" id="KW-1185">Reference proteome</keyword>
<dbReference type="InterPro" id="IPR016137">
    <property type="entry name" value="RGS"/>
</dbReference>
<dbReference type="InterPro" id="IPR044926">
    <property type="entry name" value="RGS_subdomain_2"/>
</dbReference>
<proteinExistence type="predicted"/>
<comment type="caution">
    <text evidence="3">The sequence shown here is derived from an EMBL/GenBank/DDBJ whole genome shotgun (WGS) entry which is preliminary data.</text>
</comment>
<dbReference type="Gene3D" id="1.10.167.10">
    <property type="entry name" value="Regulator of G-protein Signalling 4, domain 2"/>
    <property type="match status" value="3"/>
</dbReference>